<proteinExistence type="predicted"/>
<accession>A0A8S5VBI6</accession>
<sequence length="136" mass="15121">MIKAQYTKRNHMLSIIDTNVSRTPTVSAKNGCVDIVFADDETAMAVRDAITAEHPFEPTEPSASAQSPDAKEMRELLSELEDKLNKAMYIDLMSHRRDMGDVQFNLGRVAAYSNAVSCCKSSLMLMDQRDGTEDKS</sequence>
<name>A0A8S5VBI6_9CAUD</name>
<evidence type="ECO:0000313" key="2">
    <source>
        <dbReference type="EMBL" id="DAG04129.1"/>
    </source>
</evidence>
<protein>
    <submittedName>
        <fullName evidence="2">Uncharacterized protein</fullName>
    </submittedName>
</protein>
<dbReference type="EMBL" id="BK016238">
    <property type="protein sequence ID" value="DAG04129.1"/>
    <property type="molecule type" value="Genomic_DNA"/>
</dbReference>
<reference evidence="2" key="1">
    <citation type="journal article" date="2021" name="Proc. Natl. Acad. Sci. U.S.A.">
        <title>A Catalog of Tens of Thousands of Viruses from Human Metagenomes Reveals Hidden Associations with Chronic Diseases.</title>
        <authorList>
            <person name="Tisza M.J."/>
            <person name="Buck C.B."/>
        </authorList>
    </citation>
    <scope>NUCLEOTIDE SEQUENCE</scope>
    <source>
        <strain evidence="2">CtmJp3</strain>
    </source>
</reference>
<evidence type="ECO:0000256" key="1">
    <source>
        <dbReference type="SAM" id="MobiDB-lite"/>
    </source>
</evidence>
<organism evidence="2">
    <name type="scientific">Siphoviridae sp. ctmJp3</name>
    <dbReference type="NCBI Taxonomy" id="2825650"/>
    <lineage>
        <taxon>Viruses</taxon>
        <taxon>Duplodnaviria</taxon>
        <taxon>Heunggongvirae</taxon>
        <taxon>Uroviricota</taxon>
        <taxon>Caudoviricetes</taxon>
    </lineage>
</organism>
<feature type="region of interest" description="Disordered" evidence="1">
    <location>
        <begin position="53"/>
        <end position="72"/>
    </location>
</feature>